<name>A0A3A4K0L8_9NOCA</name>
<dbReference type="Proteomes" id="UP000266677">
    <property type="component" value="Unassembled WGS sequence"/>
</dbReference>
<dbReference type="OrthoDB" id="5147072at2"/>
<proteinExistence type="predicted"/>
<keyword evidence="2" id="KW-1185">Reference proteome</keyword>
<sequence>MTFPADLTSALTGATLSQLSRWRRGDSPLLVPELGVRPQAQYSFRDLMALRTVVKLRSEVSLQRIRKAFASLQGMDLTEHPSRYTLTTDGVTVFLIEADGATDLVRRPGQRVLATLNDVFAPFTNFRGENVVDFLHPRPRLAVREGRAGGWPTIRDTRVPYDTIARLVANGDVPASAVGDYYPTVQPADVPDAVDFDRQVVHIRQPA</sequence>
<organism evidence="1 2">
    <name type="scientific">Nocardia panacis</name>
    <dbReference type="NCBI Taxonomy" id="2340916"/>
    <lineage>
        <taxon>Bacteria</taxon>
        <taxon>Bacillati</taxon>
        <taxon>Actinomycetota</taxon>
        <taxon>Actinomycetes</taxon>
        <taxon>Mycobacteriales</taxon>
        <taxon>Nocardiaceae</taxon>
        <taxon>Nocardia</taxon>
    </lineage>
</organism>
<reference evidence="1 2" key="1">
    <citation type="submission" date="2018-09" db="EMBL/GenBank/DDBJ databases">
        <title>YIM PH21274 draft genome.</title>
        <authorList>
            <person name="Miao C."/>
        </authorList>
    </citation>
    <scope>NUCLEOTIDE SEQUENCE [LARGE SCALE GENOMIC DNA]</scope>
    <source>
        <strain evidence="1 2">YIM PH 21724</strain>
    </source>
</reference>
<dbReference type="InterPro" id="IPR007367">
    <property type="entry name" value="DUF433"/>
</dbReference>
<dbReference type="Gene3D" id="1.10.10.10">
    <property type="entry name" value="Winged helix-like DNA-binding domain superfamily/Winged helix DNA-binding domain"/>
    <property type="match status" value="1"/>
</dbReference>
<dbReference type="RefSeq" id="WP_120039117.1">
    <property type="nucleotide sequence ID" value="NZ_QZFU01000015.1"/>
</dbReference>
<dbReference type="InterPro" id="IPR036388">
    <property type="entry name" value="WH-like_DNA-bd_sf"/>
</dbReference>
<dbReference type="SUPFAM" id="SSF46689">
    <property type="entry name" value="Homeodomain-like"/>
    <property type="match status" value="1"/>
</dbReference>
<dbReference type="AlphaFoldDB" id="A0A3A4K0L8"/>
<dbReference type="InterPro" id="IPR009057">
    <property type="entry name" value="Homeodomain-like_sf"/>
</dbReference>
<evidence type="ECO:0000313" key="1">
    <source>
        <dbReference type="EMBL" id="RJO77593.1"/>
    </source>
</evidence>
<protein>
    <submittedName>
        <fullName evidence="1">DUF433 domain-containing protein</fullName>
    </submittedName>
</protein>
<evidence type="ECO:0000313" key="2">
    <source>
        <dbReference type="Proteomes" id="UP000266677"/>
    </source>
</evidence>
<dbReference type="Pfam" id="PF04255">
    <property type="entry name" value="DUF433"/>
    <property type="match status" value="1"/>
</dbReference>
<dbReference type="EMBL" id="QZFU01000015">
    <property type="protein sequence ID" value="RJO77593.1"/>
    <property type="molecule type" value="Genomic_DNA"/>
</dbReference>
<comment type="caution">
    <text evidence="1">The sequence shown here is derived from an EMBL/GenBank/DDBJ whole genome shotgun (WGS) entry which is preliminary data.</text>
</comment>
<gene>
    <name evidence="1" type="ORF">D5S18_07575</name>
</gene>
<accession>A0A3A4K0L8</accession>